<feature type="chain" id="PRO_5036478526" description="Secreted protein" evidence="1">
    <location>
        <begin position="23"/>
        <end position="185"/>
    </location>
</feature>
<accession>A0A8X6S0L8</accession>
<name>A0A8X6S0L8_TRICX</name>
<dbReference type="Proteomes" id="UP000887159">
    <property type="component" value="Unassembled WGS sequence"/>
</dbReference>
<keyword evidence="3" id="KW-1185">Reference proteome</keyword>
<proteinExistence type="predicted"/>
<sequence>MFSVTPLILGVIVLFRTEDTQTLQRLARVVLWQVIFPFHREVPKTLYQQQGRLTVWARGLDHNGASSRSRLSLNKIMIRIISKFKCFPVVFSEKLRYRPRSTTVEQHCFFSQKVAVGRAGLCDCKSCTFICFELLFLRVFDNVYYVLYFKGHMWGPHLRSGVATTVPVISMIRGPNMCRQEIVRY</sequence>
<evidence type="ECO:0008006" key="4">
    <source>
        <dbReference type="Google" id="ProtNLM"/>
    </source>
</evidence>
<reference evidence="2" key="1">
    <citation type="submission" date="2020-08" db="EMBL/GenBank/DDBJ databases">
        <title>Multicomponent nature underlies the extraordinary mechanical properties of spider dragline silk.</title>
        <authorList>
            <person name="Kono N."/>
            <person name="Nakamura H."/>
            <person name="Mori M."/>
            <person name="Yoshida Y."/>
            <person name="Ohtoshi R."/>
            <person name="Malay A.D."/>
            <person name="Moran D.A.P."/>
            <person name="Tomita M."/>
            <person name="Numata K."/>
            <person name="Arakawa K."/>
        </authorList>
    </citation>
    <scope>NUCLEOTIDE SEQUENCE</scope>
</reference>
<keyword evidence="1" id="KW-0732">Signal</keyword>
<evidence type="ECO:0000313" key="3">
    <source>
        <dbReference type="Proteomes" id="UP000887159"/>
    </source>
</evidence>
<evidence type="ECO:0000313" key="2">
    <source>
        <dbReference type="EMBL" id="GFY02370.1"/>
    </source>
</evidence>
<dbReference type="EMBL" id="BMAU01021233">
    <property type="protein sequence ID" value="GFY02370.1"/>
    <property type="molecule type" value="Genomic_DNA"/>
</dbReference>
<evidence type="ECO:0000256" key="1">
    <source>
        <dbReference type="SAM" id="SignalP"/>
    </source>
</evidence>
<organism evidence="2 3">
    <name type="scientific">Trichonephila clavipes</name>
    <name type="common">Golden silk orbweaver</name>
    <name type="synonym">Nephila clavipes</name>
    <dbReference type="NCBI Taxonomy" id="2585209"/>
    <lineage>
        <taxon>Eukaryota</taxon>
        <taxon>Metazoa</taxon>
        <taxon>Ecdysozoa</taxon>
        <taxon>Arthropoda</taxon>
        <taxon>Chelicerata</taxon>
        <taxon>Arachnida</taxon>
        <taxon>Araneae</taxon>
        <taxon>Araneomorphae</taxon>
        <taxon>Entelegynae</taxon>
        <taxon>Araneoidea</taxon>
        <taxon>Nephilidae</taxon>
        <taxon>Trichonephila</taxon>
    </lineage>
</organism>
<feature type="signal peptide" evidence="1">
    <location>
        <begin position="1"/>
        <end position="22"/>
    </location>
</feature>
<protein>
    <recommendedName>
        <fullName evidence="4">Secreted protein</fullName>
    </recommendedName>
</protein>
<gene>
    <name evidence="2" type="ORF">TNCV_3502521</name>
</gene>
<dbReference type="AlphaFoldDB" id="A0A8X6S0L8"/>
<comment type="caution">
    <text evidence="2">The sequence shown here is derived from an EMBL/GenBank/DDBJ whole genome shotgun (WGS) entry which is preliminary data.</text>
</comment>